<sequence>MNDLADIMSNYDYELWQDLIRDLLEEKIINADFDELLSAKSKYKSSGKSKPEIIELFDNCINEKILEVDFDVLLKSSTYWCEIEAEKLILYLKNPLPERVDFIELLLAKSKYKLSGKSKPEIVELLDSRMNEILVEVPFNDLLEYSKYWGEISKEIFIPYLKDNLPKRVDLDQLVRAKLKYQYNSSRNSAPEIIEVFDNCIADKIEEMPFSNLLEFLVCGREIIYEIDAPIIPEKLVIPEKLLIPILKNNVSAIITHFTESSNFADANKRSELLIMIAEELKEHQWKFILTAFFDNNQIYNARGCLADFRKLFEKSLELNNNSVQPYWLPFREKLNQLNGYQKEIIFINNFKLLIDDYLTPEQKNQLNN</sequence>
<accession>A0A3N6PF48</accession>
<name>A0A3N6PF48_9CYAN</name>
<evidence type="ECO:0000313" key="2">
    <source>
        <dbReference type="Proteomes" id="UP000269154"/>
    </source>
</evidence>
<gene>
    <name evidence="1" type="ORF">D5R40_08280</name>
</gene>
<dbReference type="RefSeq" id="WP_124154480.1">
    <property type="nucleotide sequence ID" value="NZ_RCBZ01000127.1"/>
</dbReference>
<comment type="caution">
    <text evidence="1">The sequence shown here is derived from an EMBL/GenBank/DDBJ whole genome shotgun (WGS) entry which is preliminary data.</text>
</comment>
<organism evidence="1 2">
    <name type="scientific">Okeania hirsuta</name>
    <dbReference type="NCBI Taxonomy" id="1458930"/>
    <lineage>
        <taxon>Bacteria</taxon>
        <taxon>Bacillati</taxon>
        <taxon>Cyanobacteriota</taxon>
        <taxon>Cyanophyceae</taxon>
        <taxon>Oscillatoriophycideae</taxon>
        <taxon>Oscillatoriales</taxon>
        <taxon>Microcoleaceae</taxon>
        <taxon>Okeania</taxon>
    </lineage>
</organism>
<proteinExistence type="predicted"/>
<protein>
    <submittedName>
        <fullName evidence="1">Uncharacterized protein</fullName>
    </submittedName>
</protein>
<dbReference type="Proteomes" id="UP000269154">
    <property type="component" value="Unassembled WGS sequence"/>
</dbReference>
<dbReference type="AlphaFoldDB" id="A0A3N6PF48"/>
<reference evidence="1 2" key="1">
    <citation type="journal article" date="2018" name="ACS Chem. Biol.">
        <title>Ketoreductase domain dysfunction expands chemodiversity: malyngamide biosynthesis in the cyanobacterium Okeania hirsuta.</title>
        <authorList>
            <person name="Moss N.A."/>
            <person name="Leao T."/>
            <person name="Rankin M."/>
            <person name="McCullough T.M."/>
            <person name="Qu P."/>
            <person name="Korobeynikov A."/>
            <person name="Smith J.L."/>
            <person name="Gerwick L."/>
            <person name="Gerwick W.H."/>
        </authorList>
    </citation>
    <scope>NUCLEOTIDE SEQUENCE [LARGE SCALE GENOMIC DNA]</scope>
    <source>
        <strain evidence="1 2">PAB10Feb10-1</strain>
    </source>
</reference>
<evidence type="ECO:0000313" key="1">
    <source>
        <dbReference type="EMBL" id="RQH47919.1"/>
    </source>
</evidence>
<keyword evidence="2" id="KW-1185">Reference proteome</keyword>
<dbReference type="EMBL" id="RCBY01000033">
    <property type="protein sequence ID" value="RQH47919.1"/>
    <property type="molecule type" value="Genomic_DNA"/>
</dbReference>